<keyword evidence="4" id="KW-0548">Nucleotidyltransferase</keyword>
<evidence type="ECO:0000259" key="8">
    <source>
        <dbReference type="Pfam" id="PF04998"/>
    </source>
</evidence>
<evidence type="ECO:0000256" key="6">
    <source>
        <dbReference type="ARBA" id="ARBA00022833"/>
    </source>
</evidence>
<sequence>MTTQFFSNRRVFYNHLIDKSELKKIVAWSFQSYGAIRTAYLADKVKEFGFTYATKAGISLSLNDLLVPPIKSELLKITEKQILISEKRYLRGEITPVERFQQVIDTWNRTSNSLKREVLYNFRKTDLFNSLYMMTFSGARGNLSQVHQLIGMRGLMSNPQGDIIGIPIRSNFKEGLTSTEYFISSYGARKGLVDTALRTADAGYLTRRLADVVQHIIIREIDCQSQDGLCVCTDDLIIGRVLSKNICHPLLNAKRNEVVSTSLASLIKSLNIKYVWIRSPFTCLSYHSVCQYCYGWNLAHRVLAKLGDAVGIIAAQSIGEPGTQLTMRTFHTGGVFSGQTAEYLVSPLSGIIRYIRTTFCARVRTRYGEIGWVIQKHGMKLVLESDNFLYLTFYLQRGSILYVANNQRIEKFDKLAEIEKTKFNIQNRISPDATLKKVCSDLSGEVVVKIQFRDIFRKLKKKNIGLSVIWVLSGKISFLPLGVELCIRNQDYVVSGSLIARDQFRSTIGGIVQLSNQYRLRQTELKISHWVESAQNVVEIGVFRRLEINEKKIKNLSDFFSFLTEDGIFSLLPIVEKITQETKPFFSHLQKFYFPIGMQINGINFLLYIKPSESFPIMENNFILGESFDNLYLAETGGILLYSKGIRSKEWGKIKRNILVINSGFLFWVPEETHYISKTKNQVLLEGEYVLEGTKLLNNSSLTNTIPGFLRLVFEEDLVKQIVVLPGLLVSDKLSKKLKNQFKKGSILKPGSRLAKKLGISDLRYIDFLKVNHFLFFFTLNKKTKQRSLSHIGRKAILFLKTKLQKQIKSQLKKQRIKSKAQKENWLQDFISNISNEIRMVFPACRKFILLRPVWSYQINKVFNKKNKQKKTKSFSLANLVVSHGICFKNNSRIISKSTVRILRVWLFISFNEFIYSHNLLVSIKVFRSYLKKSLSLQFNYVISVLNNRPYIGCELRKTYFVTKKYFIYTKQLIPPKVLVSQVQILSRMAGKVRGLSESSELSQAMMLVTNKDVFTIPLSQNNYYDKLKVGTLLRFGYEIIPTLILPQSSLVLKKSLKYIRLRIAKPYLIFSNTLLRIRSGDLVEQGHTLATLVFTRMKTSDIVQGLPQIEKFFEAYNSKLELSSYKNPHYILKKRFFLLKKLSLRNPVFYRNLIKAVRSIQLFFLMKIQNIYKSQGVTIDNKHIELIVRQMTTKARIQQKLGSEDSSLFLGQLVDLRQLERNNITAVLTRRKPIEYVPIILGVTKSSLRAESFLSAASFQETIQVLTIAAIEGKSDWLYGLKENIIVGHLIPAGTGFNSYLNLVNNDKLDIITDWNFSPEKLKKVKKEETDSNTVLRKDKLKKIKERPPFYYHSFSFFPKKRLKPIKQIYTPKFRKIYKSMISYNYKT</sequence>
<evidence type="ECO:0000256" key="5">
    <source>
        <dbReference type="ARBA" id="ARBA00022723"/>
    </source>
</evidence>
<dbReference type="GO" id="GO:0000428">
    <property type="term" value="C:DNA-directed RNA polymerase complex"/>
    <property type="evidence" value="ECO:0007669"/>
    <property type="project" value="UniProtKB-KW"/>
</dbReference>
<gene>
    <name evidence="10" type="primary">rpoC2</name>
</gene>
<keyword evidence="6" id="KW-0862">Zinc</keyword>
<evidence type="ECO:0000259" key="9">
    <source>
        <dbReference type="Pfam" id="PF05000"/>
    </source>
</evidence>
<dbReference type="HAMAP" id="MF_01324">
    <property type="entry name" value="RNApol_bact_RpoC2"/>
    <property type="match status" value="1"/>
</dbReference>
<protein>
    <recommendedName>
        <fullName evidence="1">DNA-directed RNA polymerase</fullName>
        <ecNumber evidence="1">2.7.7.6</ecNumber>
    </recommendedName>
</protein>
<reference evidence="10" key="1">
    <citation type="submission" date="2017-05" db="EMBL/GenBank/DDBJ databases">
        <title>Plastid comparative genomics reveals ancient divergence between Glaucophyte genera.</title>
        <authorList>
            <person name="Figueroa-Martinez F.J."/>
            <person name="Jackson C."/>
            <person name="Reyes-Prieto A."/>
        </authorList>
    </citation>
    <scope>NUCLEOTIDE SEQUENCE</scope>
    <source>
        <strain evidence="10">SAG 46.84</strain>
    </source>
</reference>
<evidence type="ECO:0000256" key="7">
    <source>
        <dbReference type="ARBA" id="ARBA00023163"/>
    </source>
</evidence>
<geneLocation type="plastid" evidence="10"/>
<name>A0A3G1IVV6_9EUKA</name>
<feature type="domain" description="RNA polymerase Rpb1" evidence="9">
    <location>
        <begin position="94"/>
        <end position="163"/>
    </location>
</feature>
<keyword evidence="3" id="KW-0808">Transferase</keyword>
<dbReference type="Gene3D" id="1.10.1790.20">
    <property type="match status" value="1"/>
</dbReference>
<dbReference type="Gene3D" id="1.10.132.30">
    <property type="match status" value="1"/>
</dbReference>
<proteinExistence type="inferred from homology"/>
<dbReference type="EMBL" id="MF167426">
    <property type="protein sequence ID" value="ASQ40185.1"/>
    <property type="molecule type" value="Genomic_DNA"/>
</dbReference>
<dbReference type="NCBIfam" id="TIGR02388">
    <property type="entry name" value="rpoC2_cyan"/>
    <property type="match status" value="1"/>
</dbReference>
<dbReference type="InterPro" id="IPR007081">
    <property type="entry name" value="RNA_pol_Rpb1_5"/>
</dbReference>
<dbReference type="RefSeq" id="YP_009546124.1">
    <property type="nucleotide sequence ID" value="NC_040153.1"/>
</dbReference>
<dbReference type="PANTHER" id="PTHR19376:SF68">
    <property type="entry name" value="DNA-DIRECTED RNA POLYMERASE SUBUNIT BETA"/>
    <property type="match status" value="1"/>
</dbReference>
<accession>A0A3G1IVV6</accession>
<dbReference type="GeneID" id="38572589"/>
<dbReference type="SUPFAM" id="SSF64484">
    <property type="entry name" value="beta and beta-prime subunits of DNA dependent RNA-polymerase"/>
    <property type="match status" value="1"/>
</dbReference>
<keyword evidence="2" id="KW-0240">DNA-directed RNA polymerase</keyword>
<dbReference type="CDD" id="cd02655">
    <property type="entry name" value="RNAP_beta'_C"/>
    <property type="match status" value="1"/>
</dbReference>
<keyword evidence="10" id="KW-0934">Plastid</keyword>
<keyword evidence="5" id="KW-0479">Metal-binding</keyword>
<dbReference type="InterPro" id="IPR038120">
    <property type="entry name" value="Rpb1_funnel_sf"/>
</dbReference>
<feature type="domain" description="RNA polymerase Rpb1" evidence="8">
    <location>
        <begin position="175"/>
        <end position="1200"/>
    </location>
</feature>
<organism evidence="10">
    <name type="scientific">Gloeochaete wittrockiana</name>
    <dbReference type="NCBI Taxonomy" id="38269"/>
    <lineage>
        <taxon>Eukaryota</taxon>
        <taxon>Glaucocystophyceae</taxon>
        <taxon>Gloeochaetales</taxon>
        <taxon>Gloeochaetaceae</taxon>
        <taxon>Gloeochaete</taxon>
    </lineage>
</organism>
<evidence type="ECO:0000256" key="3">
    <source>
        <dbReference type="ARBA" id="ARBA00022679"/>
    </source>
</evidence>
<dbReference type="GO" id="GO:0046872">
    <property type="term" value="F:metal ion binding"/>
    <property type="evidence" value="ECO:0007669"/>
    <property type="project" value="UniProtKB-KW"/>
</dbReference>
<evidence type="ECO:0000256" key="1">
    <source>
        <dbReference type="ARBA" id="ARBA00012418"/>
    </source>
</evidence>
<dbReference type="InterPro" id="IPR012756">
    <property type="entry name" value="DNA-dir_RpoC2_beta_pp"/>
</dbReference>
<evidence type="ECO:0000256" key="4">
    <source>
        <dbReference type="ARBA" id="ARBA00022695"/>
    </source>
</evidence>
<dbReference type="InterPro" id="IPR045867">
    <property type="entry name" value="DNA-dir_RpoC_beta_prime"/>
</dbReference>
<dbReference type="GO" id="GO:0003899">
    <property type="term" value="F:DNA-directed RNA polymerase activity"/>
    <property type="evidence" value="ECO:0007669"/>
    <property type="project" value="UniProtKB-EC"/>
</dbReference>
<keyword evidence="7" id="KW-0804">Transcription</keyword>
<dbReference type="Gene3D" id="1.10.150.390">
    <property type="match status" value="1"/>
</dbReference>
<dbReference type="Pfam" id="PF05000">
    <property type="entry name" value="RNA_pol_Rpb1_4"/>
    <property type="match status" value="1"/>
</dbReference>
<evidence type="ECO:0000256" key="2">
    <source>
        <dbReference type="ARBA" id="ARBA00022478"/>
    </source>
</evidence>
<dbReference type="InterPro" id="IPR042102">
    <property type="entry name" value="RNA_pol_Rpb1_3_sf"/>
</dbReference>
<dbReference type="InterPro" id="IPR007083">
    <property type="entry name" value="RNA_pol_Rpb1_4"/>
</dbReference>
<dbReference type="GO" id="GO:0003677">
    <property type="term" value="F:DNA binding"/>
    <property type="evidence" value="ECO:0007669"/>
    <property type="project" value="InterPro"/>
</dbReference>
<evidence type="ECO:0000313" key="10">
    <source>
        <dbReference type="EMBL" id="ASQ40185.1"/>
    </source>
</evidence>
<dbReference type="GO" id="GO:0006351">
    <property type="term" value="P:DNA-templated transcription"/>
    <property type="evidence" value="ECO:0007669"/>
    <property type="project" value="InterPro"/>
</dbReference>
<dbReference type="Gene3D" id="1.10.274.100">
    <property type="entry name" value="RNA polymerase Rpb1, domain 3"/>
    <property type="match status" value="1"/>
</dbReference>
<dbReference type="Pfam" id="PF04998">
    <property type="entry name" value="RNA_pol_Rpb1_5"/>
    <property type="match status" value="1"/>
</dbReference>
<dbReference type="EC" id="2.7.7.6" evidence="1"/>
<dbReference type="PANTHER" id="PTHR19376">
    <property type="entry name" value="DNA-DIRECTED RNA POLYMERASE"/>
    <property type="match status" value="1"/>
</dbReference>